<dbReference type="InterPro" id="IPR004518">
    <property type="entry name" value="MazG-like_dom"/>
</dbReference>
<dbReference type="CDD" id="cd11528">
    <property type="entry name" value="NTP-PPase_MazG_Nterm"/>
    <property type="match status" value="1"/>
</dbReference>
<dbReference type="NCBIfam" id="TIGR00444">
    <property type="entry name" value="mazG"/>
    <property type="match status" value="1"/>
</dbReference>
<dbReference type="GO" id="GO:0046081">
    <property type="term" value="P:dUTP catabolic process"/>
    <property type="evidence" value="ECO:0007669"/>
    <property type="project" value="TreeGrafter"/>
</dbReference>
<evidence type="ECO:0000256" key="1">
    <source>
        <dbReference type="SAM" id="MobiDB-lite"/>
    </source>
</evidence>
<dbReference type="CDD" id="cd11529">
    <property type="entry name" value="NTP-PPase_MazG_Cterm"/>
    <property type="match status" value="1"/>
</dbReference>
<comment type="caution">
    <text evidence="3">The sequence shown here is derived from an EMBL/GenBank/DDBJ whole genome shotgun (WGS) entry which is preliminary data.</text>
</comment>
<accession>A0A5C6M5B7</accession>
<feature type="region of interest" description="Disordered" evidence="1">
    <location>
        <begin position="1"/>
        <end position="23"/>
    </location>
</feature>
<evidence type="ECO:0000259" key="2">
    <source>
        <dbReference type="Pfam" id="PF03819"/>
    </source>
</evidence>
<keyword evidence="3" id="KW-0378">Hydrolase</keyword>
<feature type="domain" description="NTP pyrophosphohydrolase MazG-like" evidence="2">
    <location>
        <begin position="50"/>
        <end position="123"/>
    </location>
</feature>
<organism evidence="3 4">
    <name type="scientific">Planctomyces bekefii</name>
    <dbReference type="NCBI Taxonomy" id="1653850"/>
    <lineage>
        <taxon>Bacteria</taxon>
        <taxon>Pseudomonadati</taxon>
        <taxon>Planctomycetota</taxon>
        <taxon>Planctomycetia</taxon>
        <taxon>Planctomycetales</taxon>
        <taxon>Planctomycetaceae</taxon>
        <taxon>Planctomyces</taxon>
    </lineage>
</organism>
<dbReference type="GO" id="GO:0006950">
    <property type="term" value="P:response to stress"/>
    <property type="evidence" value="ECO:0007669"/>
    <property type="project" value="UniProtKB-ARBA"/>
</dbReference>
<evidence type="ECO:0000313" key="3">
    <source>
        <dbReference type="EMBL" id="TWW08201.1"/>
    </source>
</evidence>
<reference evidence="3 4" key="1">
    <citation type="submission" date="2019-08" db="EMBL/GenBank/DDBJ databases">
        <title>100 year-old enigma solved: identification of Planctomyces bekefii, the type genus and species of the phylum Planctomycetes.</title>
        <authorList>
            <person name="Svetlana D.N."/>
            <person name="Overmann J."/>
        </authorList>
    </citation>
    <scope>NUCLEOTIDE SEQUENCE [LARGE SCALE GENOMIC DNA]</scope>
    <source>
        <strain evidence="3">Phe10_nw2017</strain>
    </source>
</reference>
<name>A0A5C6M5B7_9PLAN</name>
<dbReference type="GO" id="GO:0046047">
    <property type="term" value="P:TTP catabolic process"/>
    <property type="evidence" value="ECO:0007669"/>
    <property type="project" value="TreeGrafter"/>
</dbReference>
<dbReference type="InterPro" id="IPR048015">
    <property type="entry name" value="NTP-PPase_MazG-like_N"/>
</dbReference>
<evidence type="ECO:0000313" key="4">
    <source>
        <dbReference type="Proteomes" id="UP000321083"/>
    </source>
</evidence>
<dbReference type="SUPFAM" id="SSF101386">
    <property type="entry name" value="all-alpha NTP pyrophosphatases"/>
    <property type="match status" value="2"/>
</dbReference>
<reference evidence="3 4" key="2">
    <citation type="submission" date="2019-08" db="EMBL/GenBank/DDBJ databases">
        <authorList>
            <person name="Henke P."/>
        </authorList>
    </citation>
    <scope>NUCLEOTIDE SEQUENCE [LARGE SCALE GENOMIC DNA]</scope>
    <source>
        <strain evidence="3">Phe10_nw2017</strain>
    </source>
</reference>
<dbReference type="FunFam" id="1.10.287.1080:FF:000001">
    <property type="entry name" value="Nucleoside triphosphate pyrophosphohydrolase"/>
    <property type="match status" value="1"/>
</dbReference>
<dbReference type="PANTHER" id="PTHR30522:SF0">
    <property type="entry name" value="NUCLEOSIDE TRIPHOSPHATE PYROPHOSPHOHYDROLASE"/>
    <property type="match status" value="1"/>
</dbReference>
<dbReference type="Gene3D" id="1.10.287.1080">
    <property type="entry name" value="MazG-like"/>
    <property type="match status" value="2"/>
</dbReference>
<dbReference type="PANTHER" id="PTHR30522">
    <property type="entry name" value="NUCLEOSIDE TRIPHOSPHATE PYROPHOSPHOHYDROLASE"/>
    <property type="match status" value="1"/>
</dbReference>
<dbReference type="GO" id="GO:0047429">
    <property type="term" value="F:nucleoside triphosphate diphosphatase activity"/>
    <property type="evidence" value="ECO:0007669"/>
    <property type="project" value="InterPro"/>
</dbReference>
<protein>
    <submittedName>
        <fullName evidence="3">Nucleoside triphosphate pyrophosphohydrolase</fullName>
    </submittedName>
</protein>
<dbReference type="InterPro" id="IPR011551">
    <property type="entry name" value="NTP_PyrPHydrolase_MazG"/>
</dbReference>
<dbReference type="GO" id="GO:0046052">
    <property type="term" value="P:UTP catabolic process"/>
    <property type="evidence" value="ECO:0007669"/>
    <property type="project" value="TreeGrafter"/>
</dbReference>
<dbReference type="GO" id="GO:0046076">
    <property type="term" value="P:dTTP catabolic process"/>
    <property type="evidence" value="ECO:0007669"/>
    <property type="project" value="TreeGrafter"/>
</dbReference>
<dbReference type="EMBL" id="SRHE01000789">
    <property type="protein sequence ID" value="TWW08201.1"/>
    <property type="molecule type" value="Genomic_DNA"/>
</dbReference>
<gene>
    <name evidence="3" type="ORF">E3A20_26690</name>
</gene>
<dbReference type="InterPro" id="IPR048011">
    <property type="entry name" value="NTP-PPase_MazG-like_C"/>
</dbReference>
<dbReference type="AlphaFoldDB" id="A0A5C6M5B7"/>
<dbReference type="NCBIfam" id="NF007113">
    <property type="entry name" value="PRK09562.1"/>
    <property type="match status" value="1"/>
</dbReference>
<dbReference type="Proteomes" id="UP000321083">
    <property type="component" value="Unassembled WGS sequence"/>
</dbReference>
<keyword evidence="4" id="KW-1185">Reference proteome</keyword>
<sequence>MTEADEVFSSERPTPGTPPDFPRLLPEFQRLCEVVARLRAPDGCPWDRQQTLQTIKPYTLEETYELLEAIDADDSAAIQEELGDLLLQVILDAQIAADDGRFELTAVVRQIADKMVRRHPHVFGDGTAATVSQVRAAWQTIKQQEKPARASQLEGIPKALPELARAARLSSRAALVGYDFPDRLMLFEKLREELGELAVELFGTPELPVVIPSAETAAVPDEPWTDAARRERAESELGDVLFAVANIARRWGINPEEALRKTNARFTRRFQAIETAVRESGRTLQQVSLPEMESIYQAYKRREQGRADASADAQ</sequence>
<dbReference type="Pfam" id="PF03819">
    <property type="entry name" value="MazG"/>
    <property type="match status" value="1"/>
</dbReference>
<proteinExistence type="predicted"/>
<dbReference type="GO" id="GO:0006203">
    <property type="term" value="P:dGTP catabolic process"/>
    <property type="evidence" value="ECO:0007669"/>
    <property type="project" value="TreeGrafter"/>
</dbReference>
<dbReference type="GO" id="GO:0046061">
    <property type="term" value="P:dATP catabolic process"/>
    <property type="evidence" value="ECO:0007669"/>
    <property type="project" value="TreeGrafter"/>
</dbReference>